<dbReference type="EMBL" id="CAVLGL010000086">
    <property type="protein sequence ID" value="CAK1591043.1"/>
    <property type="molecule type" value="Genomic_DNA"/>
</dbReference>
<keyword evidence="3" id="KW-1185">Reference proteome</keyword>
<comment type="caution">
    <text evidence="2">The sequence shown here is derived from an EMBL/GenBank/DDBJ whole genome shotgun (WGS) entry which is preliminary data.</text>
</comment>
<evidence type="ECO:0008006" key="4">
    <source>
        <dbReference type="Google" id="ProtNLM"/>
    </source>
</evidence>
<organism evidence="2 3">
    <name type="scientific">Parnassius mnemosyne</name>
    <name type="common">clouded apollo</name>
    <dbReference type="NCBI Taxonomy" id="213953"/>
    <lineage>
        <taxon>Eukaryota</taxon>
        <taxon>Metazoa</taxon>
        <taxon>Ecdysozoa</taxon>
        <taxon>Arthropoda</taxon>
        <taxon>Hexapoda</taxon>
        <taxon>Insecta</taxon>
        <taxon>Pterygota</taxon>
        <taxon>Neoptera</taxon>
        <taxon>Endopterygota</taxon>
        <taxon>Lepidoptera</taxon>
        <taxon>Glossata</taxon>
        <taxon>Ditrysia</taxon>
        <taxon>Papilionoidea</taxon>
        <taxon>Papilionidae</taxon>
        <taxon>Parnassiinae</taxon>
        <taxon>Parnassini</taxon>
        <taxon>Parnassius</taxon>
        <taxon>Driopa</taxon>
    </lineage>
</organism>
<feature type="compositionally biased region" description="Basic residues" evidence="1">
    <location>
        <begin position="1026"/>
        <end position="1038"/>
    </location>
</feature>
<evidence type="ECO:0000313" key="3">
    <source>
        <dbReference type="Proteomes" id="UP001314205"/>
    </source>
</evidence>
<gene>
    <name evidence="2" type="ORF">PARMNEM_LOCUS11331</name>
</gene>
<protein>
    <recommendedName>
        <fullName evidence="4">Telomere-associated protein RIF1</fullName>
    </recommendedName>
</protein>
<reference evidence="2 3" key="1">
    <citation type="submission" date="2023-11" db="EMBL/GenBank/DDBJ databases">
        <authorList>
            <person name="Hedman E."/>
            <person name="Englund M."/>
            <person name="Stromberg M."/>
            <person name="Nyberg Akerstrom W."/>
            <person name="Nylinder S."/>
            <person name="Jareborg N."/>
            <person name="Kallberg Y."/>
            <person name="Kronander E."/>
        </authorList>
    </citation>
    <scope>NUCLEOTIDE SEQUENCE [LARGE SCALE GENOMIC DNA]</scope>
</reference>
<feature type="region of interest" description="Disordered" evidence="1">
    <location>
        <begin position="1520"/>
        <end position="1558"/>
    </location>
</feature>
<name>A0AAV1L6Z8_9NEOP</name>
<feature type="region of interest" description="Disordered" evidence="1">
    <location>
        <begin position="1016"/>
        <end position="1038"/>
    </location>
</feature>
<sequence length="1793" mass="203974">MDISKLFKNVNNLNEYISASQDVETNYKNIKIQLNMSTVLALKKTGSLEIQYFNKCEGNGAAVKIFGLLLLLPSSKTWSLLGRELVSLLKYWLDALRKHLIFHNDHWWLFLQKLLQFIKEIRLKDNNKINNILVEETAECLLDLATHDRSNIFQSYKVLCLFNLCAANSSREIRFALRKHFDCYLIKLSTLMASCGDVAYQYSIMEALLRWLVPRQDPTLRLEAAAKWFPDHLYSRCAVDLFLERAWKNFFQDARDFLNAHNALRDLITSVICKKLTIGSTVVISGSKRRDNWLDINSETKCISIILHPELLEMLGSSLNPPSCETLVLTEANTSEVKLCREVMDIFISVTTLEPPQLIPSSTSITGKGSIDVKIVISSNSDMVKVDKALRGIFADKYQVLFDIESTMNLSQEKTNSSESDCDSENNTRFSHPKKALRLGRHTGYTNAGRPGPWVSPSTASTSSLAHLHEKLAALPRYNYDKEPVSLCARPQLSSVTEVSEVDDHQSQNISTSRYGISQKSFFRGEEKSTEIDKGKELKVQKTRLSPAATNEKKPVSCLLVASVGSADESVLNDTLERLSKIKDYNDDILIDVLVQEALQSEIINHSENKALDTQEDFIKVKENITNKSPITKISTTGGKVKNCTVISNSTSAEESNNDIVEGTQLSNINFERRKLRRKNAQLSNIETAKEISAMKTVDEKTVEEFFSQHITENRNRELVISPTLAKRINETSSESSEHLDDCCLEVDMITNRQLIPDLEIVECLNFMIDKICNELDKCTQNLNSDLELTCEEISHNKADASKTQNYDLGYSSPKENNTKPVEGIKLKFKATKKATRLPRRKNKLAVEEQPNQIITTKRDKNAINECNENVSDNKESTDNKTDKPLIRRKRKLYSPKDEKCNENWNSDCENVSKATSIEKLDQSESKITCYKEIENERMEYKQKLRNRKTKKIGLSPKTKKMNDLFDKVKNNSENNEKIILVDKKNDVSIYNFPSDSEDSDFKINTVKRNSIAADGSVNTPSIKDKNKKKANVKRKRNNRSKAIIKFEKSAEQLIDERMRDAAVDVLNTSLEIRKSLESKVSKEPEPKLAMEHKMEGITDDEVKITENIEGNRVKKRQKRNEKALSLNKEKHSKKIKKTTLLNDTTGRTESPLPVLVVENMKPSHEDTANDSSFTPNMIQKFKKIYEERLDTIGCELNTTQNLLSDVDKNDDHNEQNSCSHMFNITEGLNQIPKCLWPTSKTSPLEEKQGLIKETEKSRKNNKSNKFIIQKELNKRLNYDSNQNEMNSSSEIINISGNTEINLEKSIDTVGTSPITAHGGLDLCKDDLPPSREFLETNIEPRNLEVDDLNQSIKDFFVNLNKQITEESHNIEDNPKSKFRESCLSNYEDKAVGKHTDTRILMSPLVSVTRLSSEEIIKWLPSHPNSDSASISIDLRNNLEPCVSNQTVDGTKNSNISITKSKECTKSTEKKDFRNSQISPIKLFDDIKAIAKQNSITSESNDYIKHIRNLFYNKKKVPSTIDGVQNPPPVHKIESSQDSKMSTSTKINASRASEKASVKSKSTKSVVESVENPLENINYWLRIPSAVRDIESSTSTIINASRVSEKTPIKIKSIKTSQDSKKRKVEVDDTQKISDSHPSISSVNDWLQRTVPTTSRAQSLDFAYKENILNVIEKLDSTLVEIHHNTNKKFINLFVEAQKQLNQLKAQRTTQYKQAAKDLLTDMVKLIDVKFSELDRRSQEMDEQFMEDLKERARKLIHDDCRQKGAMVTLLREDVQAVFDFVNKDKTKETLQK</sequence>
<evidence type="ECO:0000313" key="2">
    <source>
        <dbReference type="EMBL" id="CAK1591043.1"/>
    </source>
</evidence>
<evidence type="ECO:0000256" key="1">
    <source>
        <dbReference type="SAM" id="MobiDB-lite"/>
    </source>
</evidence>
<dbReference type="Proteomes" id="UP001314205">
    <property type="component" value="Unassembled WGS sequence"/>
</dbReference>
<accession>A0AAV1L6Z8</accession>
<proteinExistence type="predicted"/>
<feature type="compositionally biased region" description="Polar residues" evidence="1">
    <location>
        <begin position="1538"/>
        <end position="1548"/>
    </location>
</feature>